<organism evidence="1 2">
    <name type="scientific">Pseudooceanicola algae</name>
    <dbReference type="NCBI Taxonomy" id="1537215"/>
    <lineage>
        <taxon>Bacteria</taxon>
        <taxon>Pseudomonadati</taxon>
        <taxon>Pseudomonadota</taxon>
        <taxon>Alphaproteobacteria</taxon>
        <taxon>Rhodobacterales</taxon>
        <taxon>Paracoccaceae</taxon>
        <taxon>Pseudooceanicola</taxon>
    </lineage>
</organism>
<dbReference type="EMBL" id="CP060436">
    <property type="protein sequence ID" value="QPM89146.1"/>
    <property type="molecule type" value="Genomic_DNA"/>
</dbReference>
<dbReference type="AlphaFoldDB" id="A0A418SKC4"/>
<keyword evidence="2" id="KW-1185">Reference proteome</keyword>
<sequence>MNGMSKQRADDLKRLVGILSEYPVGSEDVVGRFEREEGMIFSRPKAGGTSARLRGITVRAAYVSPLSGKVAALQLWGQKARRELLQAGQAV</sequence>
<protein>
    <submittedName>
        <fullName evidence="1">Uncharacterized protein</fullName>
    </submittedName>
</protein>
<dbReference type="RefSeq" id="WP_119837946.1">
    <property type="nucleotide sequence ID" value="NZ_CP060436.1"/>
</dbReference>
<gene>
    <name evidence="1" type="ORF">PSAL_003570</name>
</gene>
<name>A0A418SKC4_9RHOB</name>
<dbReference type="KEGG" id="palw:PSAL_003570"/>
<evidence type="ECO:0000313" key="2">
    <source>
        <dbReference type="Proteomes" id="UP000283786"/>
    </source>
</evidence>
<proteinExistence type="predicted"/>
<dbReference type="Proteomes" id="UP000283786">
    <property type="component" value="Chromosome"/>
</dbReference>
<reference evidence="1 2" key="1">
    <citation type="submission" date="2020-08" db="EMBL/GenBank/DDBJ databases">
        <title>Genome sequence of Rhodobacteraceae bacterium Lw-13e.</title>
        <authorList>
            <person name="Poehlein A."/>
            <person name="Wolter L."/>
            <person name="Daniel R."/>
            <person name="Brinkhoff T."/>
        </authorList>
    </citation>
    <scope>NUCLEOTIDE SEQUENCE [LARGE SCALE GENOMIC DNA]</scope>
    <source>
        <strain evidence="1 2">Lw-13e</strain>
    </source>
</reference>
<accession>A0A418SKC4</accession>
<evidence type="ECO:0000313" key="1">
    <source>
        <dbReference type="EMBL" id="QPM89146.1"/>
    </source>
</evidence>